<dbReference type="SUPFAM" id="SSF52738">
    <property type="entry name" value="Methylesterase CheB, C-terminal domain"/>
    <property type="match status" value="1"/>
</dbReference>
<feature type="domain" description="Histidine kinase" evidence="9">
    <location>
        <begin position="870"/>
        <end position="1083"/>
    </location>
</feature>
<feature type="coiled-coil region" evidence="7">
    <location>
        <begin position="652"/>
        <end position="739"/>
    </location>
</feature>
<evidence type="ECO:0000256" key="7">
    <source>
        <dbReference type="SAM" id="Coils"/>
    </source>
</evidence>
<dbReference type="SUPFAM" id="SSF55874">
    <property type="entry name" value="ATPase domain of HSP90 chaperone/DNA topoisomerase II/histidine kinase"/>
    <property type="match status" value="1"/>
</dbReference>
<dbReference type="EMBL" id="CP117418">
    <property type="protein sequence ID" value="WCT80042.1"/>
    <property type="molecule type" value="Genomic_DNA"/>
</dbReference>
<dbReference type="PANTHER" id="PTHR24422">
    <property type="entry name" value="CHEMOTAXIS PROTEIN METHYLTRANSFERASE"/>
    <property type="match status" value="1"/>
</dbReference>
<feature type="domain" description="Response regulatory" evidence="10">
    <location>
        <begin position="1241"/>
        <end position="1355"/>
    </location>
</feature>
<dbReference type="Pfam" id="PF00512">
    <property type="entry name" value="HisKA"/>
    <property type="match status" value="1"/>
</dbReference>
<dbReference type="SMART" id="SM00387">
    <property type="entry name" value="HATPase_c"/>
    <property type="match status" value="1"/>
</dbReference>
<evidence type="ECO:0000256" key="3">
    <source>
        <dbReference type="ARBA" id="ARBA00022500"/>
    </source>
</evidence>
<sequence length="1439" mass="155477">MTATFDQPVSAAPTIVAIGASAGGLEAVSRLFAALPAHTGMVFIVVQHLEPSHKSLMSELLTRHTTMPVAEATEGALLLPDTITVIPLGRDMTLRGGALHLSVPRAHHGVRLPFDTLLISLAQVCGPRTIAIVLSGTGEDGSLGLVALKAAGGHIIVQQPDEADYDGMARSAVATGQVDLVLPLTAMPDALARIASGLAGPAMKAAPPGEAPEEISGGTIGDIILYLGATTSHDFRGYKAGTIGRRIERRMSLLSLPRGDYAAYLALLRQQPPERDLLARDMLINVTDFFRDPKVFGRLAKEILPDLIAHLPAGRPLRIWVAGCSTGEEAYTLAMLTSEALAVAKSSAKLQIFASDVDPEAIAFARDGVYPAASAQSIPPDLLARYFSRDDYGYRVSANLRAQVVFSVQDVLSDPPFSRMDMVSCRNVLIYLDAAAQGRVISLFHFALREGGILLLGASETIGKTGGRFDLVAKAERIYRHTVPSRPGEVGFPFSFGEGLPRLSLPDRVSTLNRQTSLADLCARAVLDGFAPAAVLVNRARQCLYSMGGVERFLRLAPGYFSLDLLSMAPPALRGKLRLALEQAHAGQRHIRGGLTRIRNEEGQVSFRFEVRFLGGAEEELWLVVFLEEAVRSGPAADAEPGTDNPHVHARIAELERDLAAAQTDLQIALAAQEVAHQEQKAINEEALSVNEEFQSTNEELLTSKEELQSLNEELTALNSQLQETLDRQRLTSDDLQNVLYSTDIGTLFLDKALRIRFFTPAIRTLFSVIAGDVGRPLQDLQPLVPDADLLADAQKVVADEVSFEREVAGRAGEWFLRRIFPYRARDGRVEGVVITFANISERKATASALEAAKLEAERANIAKSRFLAAASHDLRQPLQSLTLLKTLLRQTVTGERAGELLTRFDQTLGAMSGMLDTLLDINQIEAGAVEAHLQTFSIDEVLDRLRDEFTALAQAGGLCLHIAPCSALVRSDPHLLEQMIRNLLGNAIKYTRHGRILLGCRRRGEKLMVEVWDSGIGIAADQLKTIFEEFHQIGHAPEDGSRGLGLGLSIVQRLGHLLGHGVRVRSVPGKGSVFTIELPHHGAPAADRMPPVPSTPRASPVLRHSYRILVVEDEPDVLDLLHQLLAGHGYVVRSAINAQSALEQVADGRFCPDILLTDYNLPHGANGLDLFVAMRARLGRALPAIILSGDISTDTLARIASGDCVQLSKPVNADALIEAIERIGRQLPTLPVATKEADAVISVIDDDAQILCAIRELLERAGHKVATYDSAEAFLSAYRPGQEGCILADVHLAGISGVDLLDHLRMGGDDVPLMLITGSGEIGAAVEAMRMGACDFIEKPVSSDALMASITRALARSHDLRMVDAFHESAAGLVAGLTLRQREVMKMVLAGHPSKNIASDLGISRRTVENHRAALMRRMKVHSLPELARLVMVAEREV</sequence>
<dbReference type="InterPro" id="IPR000673">
    <property type="entry name" value="Sig_transdc_resp-reg_Me-estase"/>
</dbReference>
<dbReference type="Proteomes" id="UP001218231">
    <property type="component" value="Plasmid unnamed1"/>
</dbReference>
<dbReference type="InterPro" id="IPR036097">
    <property type="entry name" value="HisK_dim/P_sf"/>
</dbReference>
<dbReference type="SUPFAM" id="SSF46894">
    <property type="entry name" value="C-terminal effector domain of the bipartite response regulators"/>
    <property type="match status" value="1"/>
</dbReference>
<dbReference type="Pfam" id="PF00196">
    <property type="entry name" value="GerE"/>
    <property type="match status" value="1"/>
</dbReference>
<evidence type="ECO:0000259" key="10">
    <source>
        <dbReference type="PROSITE" id="PS50110"/>
    </source>
</evidence>
<dbReference type="PRINTS" id="PR00038">
    <property type="entry name" value="HTHLUXR"/>
</dbReference>
<dbReference type="PROSITE" id="PS00622">
    <property type="entry name" value="HTH_LUXR_1"/>
    <property type="match status" value="1"/>
</dbReference>
<evidence type="ECO:0000256" key="2">
    <source>
        <dbReference type="ARBA" id="ARBA00012438"/>
    </source>
</evidence>
<dbReference type="Gene3D" id="1.10.287.130">
    <property type="match status" value="1"/>
</dbReference>
<dbReference type="InterPro" id="IPR011006">
    <property type="entry name" value="CheY-like_superfamily"/>
</dbReference>
<dbReference type="CDD" id="cd06170">
    <property type="entry name" value="LuxR_C_like"/>
    <property type="match status" value="1"/>
</dbReference>
<feature type="modified residue" description="4-aspartylphosphate" evidence="6">
    <location>
        <position position="1290"/>
    </location>
</feature>
<dbReference type="SMART" id="SM00448">
    <property type="entry name" value="REC"/>
    <property type="match status" value="2"/>
</dbReference>
<keyword evidence="14" id="KW-1185">Reference proteome</keyword>
<evidence type="ECO:0000256" key="4">
    <source>
        <dbReference type="ARBA" id="ARBA00023125"/>
    </source>
</evidence>
<feature type="active site" evidence="5">
    <location>
        <position position="140"/>
    </location>
</feature>
<name>A0ABY7U3I7_9SPHN</name>
<keyword evidence="6" id="KW-0597">Phosphoprotein</keyword>
<dbReference type="CDD" id="cd00156">
    <property type="entry name" value="REC"/>
    <property type="match status" value="1"/>
</dbReference>
<feature type="domain" description="HTH luxR-type" evidence="8">
    <location>
        <begin position="1371"/>
        <end position="1436"/>
    </location>
</feature>
<geneLocation type="plasmid" evidence="13 14">
    <name>unnamed1</name>
</geneLocation>
<dbReference type="InterPro" id="IPR036890">
    <property type="entry name" value="HATPase_C_sf"/>
</dbReference>
<dbReference type="SMART" id="SM00388">
    <property type="entry name" value="HisKA"/>
    <property type="match status" value="1"/>
</dbReference>
<dbReference type="Pfam" id="PF03705">
    <property type="entry name" value="CheR_N"/>
    <property type="match status" value="1"/>
</dbReference>
<dbReference type="SMART" id="SM00421">
    <property type="entry name" value="HTH_LUXR"/>
    <property type="match status" value="1"/>
</dbReference>
<dbReference type="InterPro" id="IPR035909">
    <property type="entry name" value="CheB_C"/>
</dbReference>
<evidence type="ECO:0000256" key="6">
    <source>
        <dbReference type="PROSITE-ProRule" id="PRU00169"/>
    </source>
</evidence>
<dbReference type="InterPro" id="IPR022642">
    <property type="entry name" value="CheR_C"/>
</dbReference>
<dbReference type="Pfam" id="PF01339">
    <property type="entry name" value="CheB_methylest"/>
    <property type="match status" value="1"/>
</dbReference>
<dbReference type="InterPro" id="IPR003661">
    <property type="entry name" value="HisK_dim/P_dom"/>
</dbReference>
<dbReference type="InterPro" id="IPR000780">
    <property type="entry name" value="CheR_MeTrfase"/>
</dbReference>
<keyword evidence="13" id="KW-0614">Plasmid</keyword>
<accession>A0ABY7U3I7</accession>
<comment type="catalytic activity">
    <reaction evidence="1">
        <text>ATP + protein L-histidine = ADP + protein N-phospho-L-histidine.</text>
        <dbReference type="EC" id="2.7.13.3"/>
    </reaction>
</comment>
<dbReference type="InterPro" id="IPR005467">
    <property type="entry name" value="His_kinase_dom"/>
</dbReference>
<keyword evidence="3 5" id="KW-0145">Chemotaxis</keyword>
<dbReference type="PROSITE" id="PS50109">
    <property type="entry name" value="HIS_KIN"/>
    <property type="match status" value="1"/>
</dbReference>
<feature type="domain" description="CheR-type methyltransferase" evidence="12">
    <location>
        <begin position="228"/>
        <end position="484"/>
    </location>
</feature>
<feature type="active site" evidence="5">
    <location>
        <position position="21"/>
    </location>
</feature>
<evidence type="ECO:0000259" key="9">
    <source>
        <dbReference type="PROSITE" id="PS50109"/>
    </source>
</evidence>
<dbReference type="InterPro" id="IPR036388">
    <property type="entry name" value="WH-like_DNA-bd_sf"/>
</dbReference>
<gene>
    <name evidence="13" type="ORF">PQ457_18460</name>
</gene>
<evidence type="ECO:0000259" key="11">
    <source>
        <dbReference type="PROSITE" id="PS50122"/>
    </source>
</evidence>
<dbReference type="InterPro" id="IPR050903">
    <property type="entry name" value="Bact_Chemotaxis_MeTrfase"/>
</dbReference>
<protein>
    <recommendedName>
        <fullName evidence="2">histidine kinase</fullName>
        <ecNumber evidence="2">2.7.13.3</ecNumber>
    </recommendedName>
</protein>
<dbReference type="InterPro" id="IPR029063">
    <property type="entry name" value="SAM-dependent_MTases_sf"/>
</dbReference>
<evidence type="ECO:0000256" key="1">
    <source>
        <dbReference type="ARBA" id="ARBA00000085"/>
    </source>
</evidence>
<feature type="domain" description="Response regulatory" evidence="10">
    <location>
        <begin position="1108"/>
        <end position="1225"/>
    </location>
</feature>
<dbReference type="PROSITE" id="PS50043">
    <property type="entry name" value="HTH_LUXR_2"/>
    <property type="match status" value="1"/>
</dbReference>
<dbReference type="SUPFAM" id="SSF47757">
    <property type="entry name" value="Chemotaxis receptor methyltransferase CheR, N-terminal domain"/>
    <property type="match status" value="1"/>
</dbReference>
<dbReference type="Gene3D" id="3.40.50.150">
    <property type="entry name" value="Vaccinia Virus protein VP39"/>
    <property type="match status" value="1"/>
</dbReference>
<dbReference type="PRINTS" id="PR00996">
    <property type="entry name" value="CHERMTFRASE"/>
</dbReference>
<dbReference type="Gene3D" id="3.30.450.20">
    <property type="entry name" value="PAS domain"/>
    <property type="match status" value="1"/>
</dbReference>
<proteinExistence type="predicted"/>
<dbReference type="CDD" id="cd00082">
    <property type="entry name" value="HisKA"/>
    <property type="match status" value="1"/>
</dbReference>
<dbReference type="SUPFAM" id="SSF53335">
    <property type="entry name" value="S-adenosyl-L-methionine-dependent methyltransferases"/>
    <property type="match status" value="1"/>
</dbReference>
<evidence type="ECO:0000313" key="14">
    <source>
        <dbReference type="Proteomes" id="UP001218231"/>
    </source>
</evidence>
<organism evidence="13 14">
    <name type="scientific">Novosphingobium humi</name>
    <dbReference type="NCBI Taxonomy" id="2282397"/>
    <lineage>
        <taxon>Bacteria</taxon>
        <taxon>Pseudomonadati</taxon>
        <taxon>Pseudomonadota</taxon>
        <taxon>Alphaproteobacteria</taxon>
        <taxon>Sphingomonadales</taxon>
        <taxon>Sphingomonadaceae</taxon>
        <taxon>Novosphingobium</taxon>
    </lineage>
</organism>
<dbReference type="InterPro" id="IPR003594">
    <property type="entry name" value="HATPase_dom"/>
</dbReference>
<feature type="active site" evidence="5">
    <location>
        <position position="48"/>
    </location>
</feature>
<dbReference type="Gene3D" id="3.30.565.10">
    <property type="entry name" value="Histidine kinase-like ATPase, C-terminal domain"/>
    <property type="match status" value="1"/>
</dbReference>
<dbReference type="Pfam" id="PF02518">
    <property type="entry name" value="HATPase_c"/>
    <property type="match status" value="1"/>
</dbReference>
<dbReference type="CDD" id="cd16434">
    <property type="entry name" value="CheB-CheR_fusion"/>
    <property type="match status" value="1"/>
</dbReference>
<dbReference type="Pfam" id="PF01739">
    <property type="entry name" value="CheR"/>
    <property type="match status" value="1"/>
</dbReference>
<dbReference type="SMART" id="SM00138">
    <property type="entry name" value="MeTrc"/>
    <property type="match status" value="1"/>
</dbReference>
<evidence type="ECO:0000259" key="12">
    <source>
        <dbReference type="PROSITE" id="PS50123"/>
    </source>
</evidence>
<dbReference type="Gene3D" id="3.40.50.180">
    <property type="entry name" value="Methylesterase CheB, C-terminal domain"/>
    <property type="match status" value="1"/>
</dbReference>
<dbReference type="InterPro" id="IPR001789">
    <property type="entry name" value="Sig_transdc_resp-reg_receiver"/>
</dbReference>
<evidence type="ECO:0000256" key="5">
    <source>
        <dbReference type="PROSITE-ProRule" id="PRU00050"/>
    </source>
</evidence>
<dbReference type="PROSITE" id="PS50123">
    <property type="entry name" value="CHER"/>
    <property type="match status" value="1"/>
</dbReference>
<keyword evidence="4" id="KW-0238">DNA-binding</keyword>
<dbReference type="InterPro" id="IPR000792">
    <property type="entry name" value="Tscrpt_reg_LuxR_C"/>
</dbReference>
<reference evidence="13 14" key="1">
    <citation type="submission" date="2023-02" db="EMBL/GenBank/DDBJ databases">
        <title>Genome sequence of Novosphingobium humi KACC 19094.</title>
        <authorList>
            <person name="Kim S."/>
            <person name="Heo J."/>
            <person name="Kwon S.-W."/>
        </authorList>
    </citation>
    <scope>NUCLEOTIDE SEQUENCE [LARGE SCALE GENOMIC DNA]</scope>
    <source>
        <strain evidence="13 14">KACC 19094</strain>
        <plasmid evidence="13 14">unnamed1</plasmid>
    </source>
</reference>
<dbReference type="SUPFAM" id="SSF47384">
    <property type="entry name" value="Homodimeric domain of signal transducing histidine kinase"/>
    <property type="match status" value="1"/>
</dbReference>
<dbReference type="EC" id="2.7.13.3" evidence="2"/>
<dbReference type="RefSeq" id="WP_273620314.1">
    <property type="nucleotide sequence ID" value="NZ_CP117418.1"/>
</dbReference>
<dbReference type="Pfam" id="PF13596">
    <property type="entry name" value="PAS_10"/>
    <property type="match status" value="1"/>
</dbReference>
<feature type="modified residue" description="4-aspartylphosphate" evidence="6">
    <location>
        <position position="1159"/>
    </location>
</feature>
<dbReference type="Gene3D" id="3.40.50.2300">
    <property type="match status" value="2"/>
</dbReference>
<dbReference type="Gene3D" id="1.10.10.10">
    <property type="entry name" value="Winged helix-like DNA-binding domain superfamily/Winged helix DNA-binding domain"/>
    <property type="match status" value="1"/>
</dbReference>
<evidence type="ECO:0000313" key="13">
    <source>
        <dbReference type="EMBL" id="WCT80042.1"/>
    </source>
</evidence>
<dbReference type="SUPFAM" id="SSF52172">
    <property type="entry name" value="CheY-like"/>
    <property type="match status" value="2"/>
</dbReference>
<dbReference type="InterPro" id="IPR016032">
    <property type="entry name" value="Sig_transdc_resp-reg_C-effctor"/>
</dbReference>
<feature type="domain" description="CheB-type methylesterase" evidence="11">
    <location>
        <begin position="8"/>
        <end position="191"/>
    </location>
</feature>
<evidence type="ECO:0000259" key="8">
    <source>
        <dbReference type="PROSITE" id="PS50043"/>
    </source>
</evidence>
<keyword evidence="5" id="KW-0378">Hydrolase</keyword>
<dbReference type="Pfam" id="PF00072">
    <property type="entry name" value="Response_reg"/>
    <property type="match status" value="2"/>
</dbReference>
<keyword evidence="7" id="KW-0175">Coiled coil</keyword>
<dbReference type="PROSITE" id="PS50110">
    <property type="entry name" value="RESPONSE_REGULATORY"/>
    <property type="match status" value="2"/>
</dbReference>
<dbReference type="PROSITE" id="PS50122">
    <property type="entry name" value="CHEB"/>
    <property type="match status" value="1"/>
</dbReference>
<dbReference type="SUPFAM" id="SSF55785">
    <property type="entry name" value="PYP-like sensor domain (PAS domain)"/>
    <property type="match status" value="1"/>
</dbReference>
<dbReference type="InterPro" id="IPR035965">
    <property type="entry name" value="PAS-like_dom_sf"/>
</dbReference>
<dbReference type="InterPro" id="IPR022641">
    <property type="entry name" value="CheR_N"/>
</dbReference>